<dbReference type="Proteomes" id="UP001059617">
    <property type="component" value="Chromosome"/>
</dbReference>
<proteinExistence type="predicted"/>
<evidence type="ECO:0000313" key="4">
    <source>
        <dbReference type="EMBL" id="UWP85467.1"/>
    </source>
</evidence>
<dbReference type="InterPro" id="IPR029016">
    <property type="entry name" value="GAF-like_dom_sf"/>
</dbReference>
<keyword evidence="2" id="KW-0804">Transcription</keyword>
<feature type="domain" description="ANTAR" evidence="3">
    <location>
        <begin position="149"/>
        <end position="225"/>
    </location>
</feature>
<evidence type="ECO:0000256" key="1">
    <source>
        <dbReference type="ARBA" id="ARBA00023015"/>
    </source>
</evidence>
<gene>
    <name evidence="4" type="ORF">Dfulv_14990</name>
</gene>
<dbReference type="Gene3D" id="1.10.10.10">
    <property type="entry name" value="Winged helix-like DNA-binding domain superfamily/Winged helix DNA-binding domain"/>
    <property type="match status" value="1"/>
</dbReference>
<accession>A0ABY5W7F3</accession>
<sequence length="250" mass="26521">MSMDRRMRLWSLAASYAGVGPVTVEHVCAAAIAATATDGAAIAVALAATPHETIYSSDRIVSEAEELSLTFGEGPCADALRGDLILVPDLRSSQCMARWPVYAPAAVEAGIRAVFALPLQVGAIRLGVLDLYRGEPGDLDREQLLDALVLADAACALLLDSSERDAPQVPGRIPEPSGLQHPEVHQATGMVSVQLGLSAALALTWLRAYAYTHDRRLRDVAGDVVARRLRFNPDDTARGSPPDGSRSDDS</sequence>
<evidence type="ECO:0000256" key="2">
    <source>
        <dbReference type="ARBA" id="ARBA00023163"/>
    </source>
</evidence>
<keyword evidence="1" id="KW-0805">Transcription regulation</keyword>
<dbReference type="EMBL" id="CP073720">
    <property type="protein sequence ID" value="UWP85467.1"/>
    <property type="molecule type" value="Genomic_DNA"/>
</dbReference>
<keyword evidence="5" id="KW-1185">Reference proteome</keyword>
<dbReference type="Pfam" id="PF03861">
    <property type="entry name" value="ANTAR"/>
    <property type="match status" value="1"/>
</dbReference>
<dbReference type="InterPro" id="IPR003018">
    <property type="entry name" value="GAF"/>
</dbReference>
<organism evidence="4 5">
    <name type="scientific">Dactylosporangium fulvum</name>
    <dbReference type="NCBI Taxonomy" id="53359"/>
    <lineage>
        <taxon>Bacteria</taxon>
        <taxon>Bacillati</taxon>
        <taxon>Actinomycetota</taxon>
        <taxon>Actinomycetes</taxon>
        <taxon>Micromonosporales</taxon>
        <taxon>Micromonosporaceae</taxon>
        <taxon>Dactylosporangium</taxon>
    </lineage>
</organism>
<evidence type="ECO:0000313" key="5">
    <source>
        <dbReference type="Proteomes" id="UP001059617"/>
    </source>
</evidence>
<dbReference type="InterPro" id="IPR036388">
    <property type="entry name" value="WH-like_DNA-bd_sf"/>
</dbReference>
<protein>
    <submittedName>
        <fullName evidence="4">GAF and ANTAR domain-containing protein</fullName>
    </submittedName>
</protein>
<name>A0ABY5W7F3_9ACTN</name>
<reference evidence="4" key="2">
    <citation type="submission" date="2022-09" db="EMBL/GenBank/DDBJ databases">
        <title>Biosynthetic gene clusters of Dactylosporangioum fulvum.</title>
        <authorList>
            <person name="Caradec T."/>
        </authorList>
    </citation>
    <scope>NUCLEOTIDE SEQUENCE</scope>
    <source>
        <strain evidence="4">NRRL B-16292</strain>
    </source>
</reference>
<dbReference type="SMART" id="SM01012">
    <property type="entry name" value="ANTAR"/>
    <property type="match status" value="1"/>
</dbReference>
<dbReference type="InterPro" id="IPR005561">
    <property type="entry name" value="ANTAR"/>
</dbReference>
<dbReference type="SUPFAM" id="SSF55781">
    <property type="entry name" value="GAF domain-like"/>
    <property type="match status" value="1"/>
</dbReference>
<evidence type="ECO:0000259" key="3">
    <source>
        <dbReference type="SMART" id="SM01012"/>
    </source>
</evidence>
<reference evidence="4" key="1">
    <citation type="submission" date="2021-04" db="EMBL/GenBank/DDBJ databases">
        <authorList>
            <person name="Hartkoorn R.C."/>
            <person name="Beaudoing E."/>
            <person name="Hot D."/>
        </authorList>
    </citation>
    <scope>NUCLEOTIDE SEQUENCE</scope>
    <source>
        <strain evidence="4">NRRL B-16292</strain>
    </source>
</reference>
<dbReference type="Pfam" id="PF13185">
    <property type="entry name" value="GAF_2"/>
    <property type="match status" value="1"/>
</dbReference>
<dbReference type="Gene3D" id="3.30.450.40">
    <property type="match status" value="1"/>
</dbReference>